<feature type="transmembrane region" description="Helical" evidence="5">
    <location>
        <begin position="387"/>
        <end position="408"/>
    </location>
</feature>
<dbReference type="GO" id="GO:0008381">
    <property type="term" value="F:mechanosensitive monoatomic ion channel activity"/>
    <property type="evidence" value="ECO:0007669"/>
    <property type="project" value="UniProtKB-ARBA"/>
</dbReference>
<keyword evidence="2 5" id="KW-0812">Transmembrane</keyword>
<feature type="transmembrane region" description="Helical" evidence="5">
    <location>
        <begin position="23"/>
        <end position="42"/>
    </location>
</feature>
<accession>A0A2N9L2X0</accession>
<organism evidence="7 8">
    <name type="scientific">Candidatus Sulfuritelmatomonas gaucii</name>
    <dbReference type="NCBI Taxonomy" id="2043161"/>
    <lineage>
        <taxon>Bacteria</taxon>
        <taxon>Pseudomonadati</taxon>
        <taxon>Acidobacteriota</taxon>
        <taxon>Terriglobia</taxon>
        <taxon>Terriglobales</taxon>
        <taxon>Acidobacteriaceae</taxon>
        <taxon>Candidatus Sulfuritelmatomonas</taxon>
    </lineage>
</organism>
<reference evidence="8" key="1">
    <citation type="submission" date="2018-02" db="EMBL/GenBank/DDBJ databases">
        <authorList>
            <person name="Hausmann B."/>
        </authorList>
    </citation>
    <scope>NUCLEOTIDE SEQUENCE [LARGE SCALE GENOMIC DNA]</scope>
    <source>
        <strain evidence="8">Peat soil MAG SbA5</strain>
    </source>
</reference>
<gene>
    <name evidence="7" type="ORF">SBA5_10070</name>
</gene>
<name>A0A2N9L2X0_9BACT</name>
<dbReference type="PANTHER" id="PTHR30566:SF5">
    <property type="entry name" value="MECHANOSENSITIVE ION CHANNEL PROTEIN 1, MITOCHONDRIAL-RELATED"/>
    <property type="match status" value="1"/>
</dbReference>
<dbReference type="AlphaFoldDB" id="A0A2N9L2X0"/>
<evidence type="ECO:0000256" key="3">
    <source>
        <dbReference type="ARBA" id="ARBA00022989"/>
    </source>
</evidence>
<dbReference type="Pfam" id="PF00924">
    <property type="entry name" value="MS_channel_2nd"/>
    <property type="match status" value="1"/>
</dbReference>
<keyword evidence="4 5" id="KW-0472">Membrane</keyword>
<dbReference type="Proteomes" id="UP000239735">
    <property type="component" value="Unassembled WGS sequence"/>
</dbReference>
<dbReference type="OrthoDB" id="9809206at2"/>
<evidence type="ECO:0000313" key="7">
    <source>
        <dbReference type="EMBL" id="SPE17384.1"/>
    </source>
</evidence>
<sequence length="612" mass="66661">MATSAAVPPNDGPSGNRLFGKTGLVLAITLLALLIVCATFLWTTRGAMTYLHGKAGAHGPGEGQSLVDVQPWQTAQALASLAVTSEENEYARQAEHLADHEVDQAFAAALRQARLDTEHRKLSGDALALSQKVAQLQQLKQQDQAMVDGLAAAANPHGAAARNSVSSASASDDLEVAKAQLGLDSDELTDTQRDLARAAGDHSEEIQNELAAHEESMKKYDSEVESGQIAVVSARQDQTLASRIGAWFRQRQRAGLIKEALGEAQNDAHSLTEEHNALETKANAAAAAGAVPDRTTQLANLKDRSIERQILSIDDDRIQTEQQLATLYSKWEDQVKLQHVIVLHLILQSFMAILAILAGIFLCDALVRRIMDRTVTERRQMRTLRNVLELGIQALGVIIILIVIFGPPKETPTILGLTTAALTIALQDYILAFLGWFVLMGKNGIHVGDWVEINGVCGEVHEIGLMTTTLLETSGLADQGYPTGRRISFMNGFAIRGQYFNFSTAGQWTWDEISVSVPQSADVHAVMEQVQKAVAEETHENATRAEHEWKHATREGSLSRISAAPVVSVRPSGSGIDLQIRYVTAASDRFAQRNRLYQHVAEMFQEQASAKR</sequence>
<dbReference type="PANTHER" id="PTHR30566">
    <property type="entry name" value="YNAI-RELATED MECHANOSENSITIVE ION CHANNEL"/>
    <property type="match status" value="1"/>
</dbReference>
<protein>
    <submittedName>
        <fullName evidence="7">MscS Mechanosensitive ion channel</fullName>
    </submittedName>
</protein>
<evidence type="ECO:0000313" key="8">
    <source>
        <dbReference type="Proteomes" id="UP000239735"/>
    </source>
</evidence>
<dbReference type="GO" id="GO:0016020">
    <property type="term" value="C:membrane"/>
    <property type="evidence" value="ECO:0007669"/>
    <property type="project" value="UniProtKB-SubCell"/>
</dbReference>
<feature type="domain" description="Mechanosensitive ion channel MscS" evidence="6">
    <location>
        <begin position="428"/>
        <end position="472"/>
    </location>
</feature>
<evidence type="ECO:0000256" key="1">
    <source>
        <dbReference type="ARBA" id="ARBA00004370"/>
    </source>
</evidence>
<dbReference type="EMBL" id="OKRB01000001">
    <property type="protein sequence ID" value="SPE17384.1"/>
    <property type="molecule type" value="Genomic_DNA"/>
</dbReference>
<dbReference type="InterPro" id="IPR006685">
    <property type="entry name" value="MscS_channel_2nd"/>
</dbReference>
<feature type="transmembrane region" description="Helical" evidence="5">
    <location>
        <begin position="414"/>
        <end position="439"/>
    </location>
</feature>
<evidence type="ECO:0000256" key="4">
    <source>
        <dbReference type="ARBA" id="ARBA00023136"/>
    </source>
</evidence>
<evidence type="ECO:0000256" key="5">
    <source>
        <dbReference type="SAM" id="Phobius"/>
    </source>
</evidence>
<keyword evidence="3 5" id="KW-1133">Transmembrane helix</keyword>
<evidence type="ECO:0000259" key="6">
    <source>
        <dbReference type="Pfam" id="PF00924"/>
    </source>
</evidence>
<proteinExistence type="predicted"/>
<comment type="subcellular location">
    <subcellularLocation>
        <location evidence="1">Membrane</location>
    </subcellularLocation>
</comment>
<dbReference type="SUPFAM" id="SSF50182">
    <property type="entry name" value="Sm-like ribonucleoproteins"/>
    <property type="match status" value="1"/>
</dbReference>
<dbReference type="InterPro" id="IPR010920">
    <property type="entry name" value="LSM_dom_sf"/>
</dbReference>
<feature type="transmembrane region" description="Helical" evidence="5">
    <location>
        <begin position="345"/>
        <end position="367"/>
    </location>
</feature>
<dbReference type="Gene3D" id="2.30.30.60">
    <property type="match status" value="1"/>
</dbReference>
<evidence type="ECO:0000256" key="2">
    <source>
        <dbReference type="ARBA" id="ARBA00022692"/>
    </source>
</evidence>
<dbReference type="InterPro" id="IPR023408">
    <property type="entry name" value="MscS_beta-dom_sf"/>
</dbReference>